<comment type="caution">
    <text evidence="4">The sequence shown here is derived from an EMBL/GenBank/DDBJ whole genome shotgun (WGS) entry which is preliminary data.</text>
</comment>
<proteinExistence type="predicted"/>
<evidence type="ECO:0000256" key="1">
    <source>
        <dbReference type="SAM" id="Coils"/>
    </source>
</evidence>
<keyword evidence="1" id="KW-0175">Coiled coil</keyword>
<dbReference type="Pfam" id="PF25298">
    <property type="entry name" value="Baculo_FP_2nd"/>
    <property type="match status" value="1"/>
</dbReference>
<feature type="domain" description="FP protein C-terminal" evidence="3">
    <location>
        <begin position="639"/>
        <end position="689"/>
    </location>
</feature>
<feature type="region of interest" description="Disordered" evidence="2">
    <location>
        <begin position="695"/>
        <end position="736"/>
    </location>
</feature>
<protein>
    <recommendedName>
        <fullName evidence="3">FP protein C-terminal domain-containing protein</fullName>
    </recommendedName>
</protein>
<reference evidence="4" key="1">
    <citation type="submission" date="2017-09" db="EMBL/GenBank/DDBJ databases">
        <title>Contemporary evolution of a Lepidopteran species, Heliothis virescens, in response to modern agricultural practices.</title>
        <authorList>
            <person name="Fritz M.L."/>
            <person name="Deyonke A.M."/>
            <person name="Papanicolaou A."/>
            <person name="Micinski S."/>
            <person name="Westbrook J."/>
            <person name="Gould F."/>
        </authorList>
    </citation>
    <scope>NUCLEOTIDE SEQUENCE [LARGE SCALE GENOMIC DNA]</scope>
    <source>
        <strain evidence="4">HvINT-</strain>
        <tissue evidence="4">Whole body</tissue>
    </source>
</reference>
<evidence type="ECO:0000259" key="3">
    <source>
        <dbReference type="Pfam" id="PF25298"/>
    </source>
</evidence>
<feature type="coiled-coil region" evidence="1">
    <location>
        <begin position="448"/>
        <end position="537"/>
    </location>
</feature>
<dbReference type="AlphaFoldDB" id="A0A2A4JQ98"/>
<evidence type="ECO:0000256" key="2">
    <source>
        <dbReference type="SAM" id="MobiDB-lite"/>
    </source>
</evidence>
<sequence>MHMEDLSHHRIYNTMTSVPVYVPKPAPPQKKPRYVKPQKINQASTSQFGGIKRASIMKLPTKPLTESSAEPSKALRTKKTFILPSNKRVQYVNHKVARTRDVKKKDAENVTETDSQIIDILGIGYETKYEEASELLSNETIDFLQLQDDVLKDVDWTKHRRQTNPNFMLRSCKLIIVPGSSTDLESDISKLIVKYNTVEKRNQNQAISAIECSENSHIVLLKANEIITDLILTLASSGHISCHCQRNYPTRKMSNFFKSIMRPFDIENIFQNSEKHKFKNIAPENLILRKSQNDYTQSDSNVLYKKKLLNTLKTSKESEVDAALMNEIFPDAETSLKNESQYPGDPSTVLKSMLSEKPEATDNYVQDSNIESIYVNKDVKRSNGFQPKRNINERRAVEQLDGSKNTKWKMPARMQLLQKTPPTFDDIVDIEEEGVTSRKETSPYVMSRTDDNSELQQLRSELENIKNTQKEEMKKMQQELSELRKTIAQLNKKVEELEGRFESTTQVKKLAPRSSALGQLEETVLKLEQQIHTRELELFSTDLEIMNVPETKGEDLVNIVQDLAKTLGVLVETRDIIFADRVGSNHDGDTMPDATRQRPKQPSIIVRLARRRLRDEIIRRARLHRDATPGILVRERLTDSDKELFRLTRQIATSRGWKFIWTKQGHILAKESAKQPTYNIRSEADIERIFSNGITQADDKPKTNDVDTNNTIAPGTRQVKPIGNDDEIVAPKEESSNAVRPTYEIRFDPNHKTYIEKGDIYPVPE</sequence>
<organism evidence="4">
    <name type="scientific">Heliothis virescens</name>
    <name type="common">Tobacco budworm moth</name>
    <dbReference type="NCBI Taxonomy" id="7102"/>
    <lineage>
        <taxon>Eukaryota</taxon>
        <taxon>Metazoa</taxon>
        <taxon>Ecdysozoa</taxon>
        <taxon>Arthropoda</taxon>
        <taxon>Hexapoda</taxon>
        <taxon>Insecta</taxon>
        <taxon>Pterygota</taxon>
        <taxon>Neoptera</taxon>
        <taxon>Endopterygota</taxon>
        <taxon>Lepidoptera</taxon>
        <taxon>Glossata</taxon>
        <taxon>Ditrysia</taxon>
        <taxon>Noctuoidea</taxon>
        <taxon>Noctuidae</taxon>
        <taxon>Heliothinae</taxon>
        <taxon>Heliothis</taxon>
    </lineage>
</organism>
<evidence type="ECO:0000313" key="4">
    <source>
        <dbReference type="EMBL" id="PCG73989.1"/>
    </source>
</evidence>
<accession>A0A2A4JQ98</accession>
<dbReference type="EMBL" id="NWSH01000826">
    <property type="protein sequence ID" value="PCG73989.1"/>
    <property type="molecule type" value="Genomic_DNA"/>
</dbReference>
<gene>
    <name evidence="4" type="ORF">B5V51_14018</name>
</gene>
<name>A0A2A4JQ98_HELVI</name>
<dbReference type="InterPro" id="IPR057251">
    <property type="entry name" value="FP_C"/>
</dbReference>